<proteinExistence type="predicted"/>
<keyword evidence="3" id="KW-1185">Reference proteome</keyword>
<protein>
    <recommendedName>
        <fullName evidence="4">Protein kinase domain-containing protein</fullName>
    </recommendedName>
</protein>
<evidence type="ECO:0000256" key="1">
    <source>
        <dbReference type="SAM" id="MobiDB-lite"/>
    </source>
</evidence>
<feature type="compositionally biased region" description="Basic and acidic residues" evidence="1">
    <location>
        <begin position="203"/>
        <end position="214"/>
    </location>
</feature>
<dbReference type="Proteomes" id="UP000041254">
    <property type="component" value="Unassembled WGS sequence"/>
</dbReference>
<dbReference type="AlphaFoldDB" id="A0A0G4FMU7"/>
<dbReference type="VEuPathDB" id="CryptoDB:Vbra_15719"/>
<gene>
    <name evidence="2" type="ORF">Vbra_15719</name>
</gene>
<dbReference type="InterPro" id="IPR011009">
    <property type="entry name" value="Kinase-like_dom_sf"/>
</dbReference>
<dbReference type="SUPFAM" id="SSF56112">
    <property type="entry name" value="Protein kinase-like (PK-like)"/>
    <property type="match status" value="1"/>
</dbReference>
<feature type="region of interest" description="Disordered" evidence="1">
    <location>
        <begin position="342"/>
        <end position="369"/>
    </location>
</feature>
<organism evidence="2 3">
    <name type="scientific">Vitrella brassicaformis (strain CCMP3155)</name>
    <dbReference type="NCBI Taxonomy" id="1169540"/>
    <lineage>
        <taxon>Eukaryota</taxon>
        <taxon>Sar</taxon>
        <taxon>Alveolata</taxon>
        <taxon>Colpodellida</taxon>
        <taxon>Vitrellaceae</taxon>
        <taxon>Vitrella</taxon>
    </lineage>
</organism>
<dbReference type="InParanoid" id="A0A0G4FMU7"/>
<feature type="region of interest" description="Disordered" evidence="1">
    <location>
        <begin position="203"/>
        <end position="223"/>
    </location>
</feature>
<reference evidence="2 3" key="1">
    <citation type="submission" date="2014-11" db="EMBL/GenBank/DDBJ databases">
        <authorList>
            <person name="Zhu J."/>
            <person name="Qi W."/>
            <person name="Song R."/>
        </authorList>
    </citation>
    <scope>NUCLEOTIDE SEQUENCE [LARGE SCALE GENOMIC DNA]</scope>
</reference>
<evidence type="ECO:0000313" key="2">
    <source>
        <dbReference type="EMBL" id="CEM15097.1"/>
    </source>
</evidence>
<evidence type="ECO:0008006" key="4">
    <source>
        <dbReference type="Google" id="ProtNLM"/>
    </source>
</evidence>
<name>A0A0G4FMU7_VITBC</name>
<evidence type="ECO:0000313" key="3">
    <source>
        <dbReference type="Proteomes" id="UP000041254"/>
    </source>
</evidence>
<dbReference type="EMBL" id="CDMY01000465">
    <property type="protein sequence ID" value="CEM15097.1"/>
    <property type="molecule type" value="Genomic_DNA"/>
</dbReference>
<dbReference type="PhylomeDB" id="A0A0G4FMU7"/>
<accession>A0A0G4FMU7</accession>
<sequence length="439" mass="48260">MPPNGGSAEGANGLRELTPQQLHRLSIAMDCLSRDHGLSLDRGEKQRLGGFGVVLPMTDREGRKWAVKVLHEQHDCAKMVCGRLSKDWQRRLDGALSAVDTGGEHCQDRGRLPPHRPDEERLTAYRMEWIDMMFREIKVPTDRLKATMTIAKICDGVFAALEELLYLQLVHGDPHLGNIGLRVTGDGMYEAVLVDLDRLRKDPSTPEGRLDRQEVNASDGGPRVVDSGRDMWLPTKALLRFAKIFRAHDRLVEMLSDVHKSAAAGEMPGRIAMASRAELMRLPADLADDDGEDDPFWPNAVPFSPGDTDLPRWASTPLFLDDETPAREEPRGPPILPAFVVVGTGGSSGSPHSDHHTLSTAAAPTHQPKPLLLSSCSTSVPPTPGDIQRSPVVMRAPAPPPARPAPRCEQVLGFHVGTMTLVRTVHQQPPIPVIVWRRD</sequence>